<organism evidence="2 3">
    <name type="scientific">Potamilus streckersoni</name>
    <dbReference type="NCBI Taxonomy" id="2493646"/>
    <lineage>
        <taxon>Eukaryota</taxon>
        <taxon>Metazoa</taxon>
        <taxon>Spiralia</taxon>
        <taxon>Lophotrochozoa</taxon>
        <taxon>Mollusca</taxon>
        <taxon>Bivalvia</taxon>
        <taxon>Autobranchia</taxon>
        <taxon>Heteroconchia</taxon>
        <taxon>Palaeoheterodonta</taxon>
        <taxon>Unionida</taxon>
        <taxon>Unionoidea</taxon>
        <taxon>Unionidae</taxon>
        <taxon>Ambleminae</taxon>
        <taxon>Lampsilini</taxon>
        <taxon>Potamilus</taxon>
    </lineage>
</organism>
<dbReference type="EMBL" id="JAEAOA010000965">
    <property type="protein sequence ID" value="KAK3598765.1"/>
    <property type="molecule type" value="Genomic_DNA"/>
</dbReference>
<keyword evidence="3" id="KW-1185">Reference proteome</keyword>
<gene>
    <name evidence="2" type="ORF">CHS0354_015560</name>
</gene>
<feature type="compositionally biased region" description="Polar residues" evidence="1">
    <location>
        <begin position="79"/>
        <end position="88"/>
    </location>
</feature>
<reference evidence="2" key="2">
    <citation type="journal article" date="2021" name="Genome Biol. Evol.">
        <title>Developing a high-quality reference genome for a parasitic bivalve with doubly uniparental inheritance (Bivalvia: Unionida).</title>
        <authorList>
            <person name="Smith C.H."/>
        </authorList>
    </citation>
    <scope>NUCLEOTIDE SEQUENCE</scope>
    <source>
        <strain evidence="2">CHS0354</strain>
        <tissue evidence="2">Mantle</tissue>
    </source>
</reference>
<dbReference type="Proteomes" id="UP001195483">
    <property type="component" value="Unassembled WGS sequence"/>
</dbReference>
<reference evidence="2" key="3">
    <citation type="submission" date="2023-05" db="EMBL/GenBank/DDBJ databases">
        <authorList>
            <person name="Smith C.H."/>
        </authorList>
    </citation>
    <scope>NUCLEOTIDE SEQUENCE</scope>
    <source>
        <strain evidence="2">CHS0354</strain>
        <tissue evidence="2">Mantle</tissue>
    </source>
</reference>
<evidence type="ECO:0000313" key="2">
    <source>
        <dbReference type="EMBL" id="KAK3598765.1"/>
    </source>
</evidence>
<evidence type="ECO:0000313" key="3">
    <source>
        <dbReference type="Proteomes" id="UP001195483"/>
    </source>
</evidence>
<evidence type="ECO:0000256" key="1">
    <source>
        <dbReference type="SAM" id="MobiDB-lite"/>
    </source>
</evidence>
<accession>A0AAE0SW46</accession>
<protein>
    <submittedName>
        <fullName evidence="2">Uncharacterized protein</fullName>
    </submittedName>
</protein>
<comment type="caution">
    <text evidence="2">The sequence shown here is derived from an EMBL/GenBank/DDBJ whole genome shotgun (WGS) entry which is preliminary data.</text>
</comment>
<proteinExistence type="predicted"/>
<name>A0AAE0SW46_9BIVA</name>
<dbReference type="AlphaFoldDB" id="A0AAE0SW46"/>
<sequence>MPTPSTRETVNEVASQKKCAVPEALARHYRLLEEEAERNLVHFTKLLSHFDYYNGHRVLEVRTGPTQPGAPAAILGQSVRATKNQSIS</sequence>
<reference evidence="2" key="1">
    <citation type="journal article" date="2021" name="Genome Biol. Evol.">
        <title>A High-Quality Reference Genome for a Parasitic Bivalve with Doubly Uniparental Inheritance (Bivalvia: Unionida).</title>
        <authorList>
            <person name="Smith C.H."/>
        </authorList>
    </citation>
    <scope>NUCLEOTIDE SEQUENCE</scope>
    <source>
        <strain evidence="2">CHS0354</strain>
    </source>
</reference>
<feature type="region of interest" description="Disordered" evidence="1">
    <location>
        <begin position="69"/>
        <end position="88"/>
    </location>
</feature>